<sequence>MSEQRNEIKDIEQDIRRMNANTFFESLKAWADTKNNQYPNETLEQALEILDDIILKEYKEDFVITIGNCETSSQLPTIISCKN</sequence>
<evidence type="ECO:0000313" key="1">
    <source>
        <dbReference type="EMBL" id="RHL42499.1"/>
    </source>
</evidence>
<protein>
    <submittedName>
        <fullName evidence="1">Uncharacterized protein</fullName>
    </submittedName>
</protein>
<evidence type="ECO:0000313" key="2">
    <source>
        <dbReference type="Proteomes" id="UP000285897"/>
    </source>
</evidence>
<dbReference type="Proteomes" id="UP000285897">
    <property type="component" value="Unassembled WGS sequence"/>
</dbReference>
<gene>
    <name evidence="1" type="ORF">DW021_17415</name>
</gene>
<proteinExistence type="predicted"/>
<comment type="caution">
    <text evidence="1">The sequence shown here is derived from an EMBL/GenBank/DDBJ whole genome shotgun (WGS) entry which is preliminary data.</text>
</comment>
<dbReference type="AlphaFoldDB" id="A0A415L1Z2"/>
<dbReference type="RefSeq" id="WP_118393537.1">
    <property type="nucleotide sequence ID" value="NZ_QROS01000029.1"/>
</dbReference>
<organism evidence="1 2">
    <name type="scientific">Blautia obeum</name>
    <dbReference type="NCBI Taxonomy" id="40520"/>
    <lineage>
        <taxon>Bacteria</taxon>
        <taxon>Bacillati</taxon>
        <taxon>Bacillota</taxon>
        <taxon>Clostridia</taxon>
        <taxon>Lachnospirales</taxon>
        <taxon>Lachnospiraceae</taxon>
        <taxon>Blautia</taxon>
    </lineage>
</organism>
<reference evidence="1 2" key="1">
    <citation type="submission" date="2018-08" db="EMBL/GenBank/DDBJ databases">
        <title>A genome reference for cultivated species of the human gut microbiota.</title>
        <authorList>
            <person name="Zou Y."/>
            <person name="Xue W."/>
            <person name="Luo G."/>
        </authorList>
    </citation>
    <scope>NUCLEOTIDE SEQUENCE [LARGE SCALE GENOMIC DNA]</scope>
    <source>
        <strain evidence="1 2">AF37-6AC</strain>
    </source>
</reference>
<accession>A0A415L1Z2</accession>
<dbReference type="EMBL" id="QROS01000029">
    <property type="protein sequence ID" value="RHL42499.1"/>
    <property type="molecule type" value="Genomic_DNA"/>
</dbReference>
<name>A0A415L1Z2_9FIRM</name>